<feature type="transmembrane region" description="Helical" evidence="11">
    <location>
        <begin position="157"/>
        <end position="179"/>
    </location>
</feature>
<dbReference type="PROSITE" id="PS50835">
    <property type="entry name" value="IG_LIKE"/>
    <property type="match status" value="2"/>
</dbReference>
<name>A0A8C1RW30_CYPCA</name>
<keyword evidence="14" id="KW-1185">Reference proteome</keyword>
<dbReference type="GO" id="GO:0009897">
    <property type="term" value="C:external side of plasma membrane"/>
    <property type="evidence" value="ECO:0007669"/>
    <property type="project" value="TreeGrafter"/>
</dbReference>
<dbReference type="InterPro" id="IPR003598">
    <property type="entry name" value="Ig_sub2"/>
</dbReference>
<keyword evidence="2" id="KW-1003">Cell membrane</keyword>
<dbReference type="AlphaFoldDB" id="A0A8C1RW30"/>
<evidence type="ECO:0000313" key="13">
    <source>
        <dbReference type="Ensembl" id="ENSCCRP00010120833.1"/>
    </source>
</evidence>
<dbReference type="GO" id="GO:0007166">
    <property type="term" value="P:cell surface receptor signaling pathway"/>
    <property type="evidence" value="ECO:0007669"/>
    <property type="project" value="TreeGrafter"/>
</dbReference>
<dbReference type="Gene3D" id="2.60.40.10">
    <property type="entry name" value="Immunoglobulins"/>
    <property type="match status" value="2"/>
</dbReference>
<dbReference type="PANTHER" id="PTHR25466">
    <property type="entry name" value="T-LYMPHOCYTE ACTIVATION ANTIGEN"/>
    <property type="match status" value="1"/>
</dbReference>
<dbReference type="SMART" id="SM00409">
    <property type="entry name" value="IG"/>
    <property type="match status" value="2"/>
</dbReference>
<evidence type="ECO:0000256" key="7">
    <source>
        <dbReference type="ARBA" id="ARBA00023157"/>
    </source>
</evidence>
<dbReference type="GO" id="GO:0006955">
    <property type="term" value="P:immune response"/>
    <property type="evidence" value="ECO:0007669"/>
    <property type="project" value="TreeGrafter"/>
</dbReference>
<evidence type="ECO:0000256" key="5">
    <source>
        <dbReference type="ARBA" id="ARBA00022989"/>
    </source>
</evidence>
<feature type="transmembrane region" description="Helical" evidence="11">
    <location>
        <begin position="345"/>
        <end position="364"/>
    </location>
</feature>
<evidence type="ECO:0000256" key="9">
    <source>
        <dbReference type="ARBA" id="ARBA00023180"/>
    </source>
</evidence>
<evidence type="ECO:0000256" key="3">
    <source>
        <dbReference type="ARBA" id="ARBA00022692"/>
    </source>
</evidence>
<dbReference type="InterPro" id="IPR036179">
    <property type="entry name" value="Ig-like_dom_sf"/>
</dbReference>
<dbReference type="GO" id="GO:0042130">
    <property type="term" value="P:negative regulation of T cell proliferation"/>
    <property type="evidence" value="ECO:0007669"/>
    <property type="project" value="TreeGrafter"/>
</dbReference>
<dbReference type="InterPro" id="IPR013783">
    <property type="entry name" value="Ig-like_fold"/>
</dbReference>
<evidence type="ECO:0000256" key="1">
    <source>
        <dbReference type="ARBA" id="ARBA00004251"/>
    </source>
</evidence>
<keyword evidence="6 11" id="KW-0472">Membrane</keyword>
<keyword evidence="3 11" id="KW-0812">Transmembrane</keyword>
<dbReference type="InterPro" id="IPR007110">
    <property type="entry name" value="Ig-like_dom"/>
</dbReference>
<dbReference type="Proteomes" id="UP000694427">
    <property type="component" value="Unplaced"/>
</dbReference>
<evidence type="ECO:0000256" key="11">
    <source>
        <dbReference type="SAM" id="Phobius"/>
    </source>
</evidence>
<evidence type="ECO:0000256" key="8">
    <source>
        <dbReference type="ARBA" id="ARBA00023170"/>
    </source>
</evidence>
<reference evidence="13" key="2">
    <citation type="submission" date="2025-09" db="UniProtKB">
        <authorList>
            <consortium name="Ensembl"/>
        </authorList>
    </citation>
    <scope>IDENTIFICATION</scope>
</reference>
<evidence type="ECO:0000259" key="12">
    <source>
        <dbReference type="PROSITE" id="PS50835"/>
    </source>
</evidence>
<organism evidence="13 14">
    <name type="scientific">Cyprinus carpio</name>
    <name type="common">Common carp</name>
    <dbReference type="NCBI Taxonomy" id="7962"/>
    <lineage>
        <taxon>Eukaryota</taxon>
        <taxon>Metazoa</taxon>
        <taxon>Chordata</taxon>
        <taxon>Craniata</taxon>
        <taxon>Vertebrata</taxon>
        <taxon>Euteleostomi</taxon>
        <taxon>Actinopterygii</taxon>
        <taxon>Neopterygii</taxon>
        <taxon>Teleostei</taxon>
        <taxon>Ostariophysi</taxon>
        <taxon>Cypriniformes</taxon>
        <taxon>Cyprinidae</taxon>
        <taxon>Cyprininae</taxon>
        <taxon>Cyprinus</taxon>
    </lineage>
</organism>
<evidence type="ECO:0000313" key="14">
    <source>
        <dbReference type="Proteomes" id="UP000694427"/>
    </source>
</evidence>
<keyword evidence="4" id="KW-0732">Signal</keyword>
<dbReference type="GO" id="GO:0031295">
    <property type="term" value="P:T cell costimulation"/>
    <property type="evidence" value="ECO:0007669"/>
    <property type="project" value="TreeGrafter"/>
</dbReference>
<keyword evidence="7" id="KW-1015">Disulfide bond</keyword>
<keyword evidence="10" id="KW-0393">Immunoglobulin domain</keyword>
<dbReference type="GO" id="GO:0071222">
    <property type="term" value="P:cellular response to lipopolysaccharide"/>
    <property type="evidence" value="ECO:0007669"/>
    <property type="project" value="TreeGrafter"/>
</dbReference>
<evidence type="ECO:0000256" key="4">
    <source>
        <dbReference type="ARBA" id="ARBA00022729"/>
    </source>
</evidence>
<dbReference type="PANTHER" id="PTHR25466:SF14">
    <property type="entry name" value="BUTYROPHILIN SUBFAMILY 2 MEMBER A2-LIKE-RELATED"/>
    <property type="match status" value="1"/>
</dbReference>
<evidence type="ECO:0000256" key="6">
    <source>
        <dbReference type="ARBA" id="ARBA00023136"/>
    </source>
</evidence>
<dbReference type="Pfam" id="PF07686">
    <property type="entry name" value="V-set"/>
    <property type="match status" value="2"/>
</dbReference>
<proteinExistence type="predicted"/>
<dbReference type="SUPFAM" id="SSF48726">
    <property type="entry name" value="Immunoglobulin"/>
    <property type="match status" value="2"/>
</dbReference>
<feature type="domain" description="Ig-like" evidence="12">
    <location>
        <begin position="4"/>
        <end position="110"/>
    </location>
</feature>
<dbReference type="Ensembl" id="ENSCCRT00010134205.1">
    <property type="protein sequence ID" value="ENSCCRP00010120833.1"/>
    <property type="gene ID" value="ENSCCRG00010052818.1"/>
</dbReference>
<evidence type="ECO:0000256" key="10">
    <source>
        <dbReference type="ARBA" id="ARBA00023319"/>
    </source>
</evidence>
<dbReference type="InterPro" id="IPR051713">
    <property type="entry name" value="T-cell_Activation_Regulation"/>
</dbReference>
<dbReference type="CDD" id="cd00099">
    <property type="entry name" value="IgV"/>
    <property type="match status" value="1"/>
</dbReference>
<dbReference type="GO" id="GO:0042102">
    <property type="term" value="P:positive regulation of T cell proliferation"/>
    <property type="evidence" value="ECO:0007669"/>
    <property type="project" value="TreeGrafter"/>
</dbReference>
<evidence type="ECO:0000256" key="2">
    <source>
        <dbReference type="ARBA" id="ARBA00022475"/>
    </source>
</evidence>
<keyword evidence="9" id="KW-0325">Glycoprotein</keyword>
<reference evidence="13" key="1">
    <citation type="submission" date="2025-08" db="UniProtKB">
        <authorList>
            <consortium name="Ensembl"/>
        </authorList>
    </citation>
    <scope>IDENTIFICATION</scope>
</reference>
<dbReference type="SMART" id="SM00408">
    <property type="entry name" value="IGc2"/>
    <property type="match status" value="2"/>
</dbReference>
<feature type="domain" description="Ig-like" evidence="12">
    <location>
        <begin position="203"/>
        <end position="326"/>
    </location>
</feature>
<keyword evidence="5 11" id="KW-1133">Transmembrane helix</keyword>
<keyword evidence="8" id="KW-0675">Receptor</keyword>
<dbReference type="InterPro" id="IPR013106">
    <property type="entry name" value="Ig_V-set"/>
</dbReference>
<accession>A0A8C1RW30</accession>
<protein>
    <recommendedName>
        <fullName evidence="12">Ig-like domain-containing protein</fullName>
    </recommendedName>
</protein>
<comment type="subcellular location">
    <subcellularLocation>
        <location evidence="1">Cell membrane</location>
        <topology evidence="1">Single-pass type I membrane protein</topology>
    </subcellularLocation>
</comment>
<dbReference type="InterPro" id="IPR003599">
    <property type="entry name" value="Ig_sub"/>
</dbReference>
<sequence>MAFPQQKAGHNVQVSYRNLTNTAVTLGADVIISCDLDIEEIYWYKQKSPDPPEFILRTYSSTYEEAQYENSIFEDKYSVKTNSRLFIRNITADDLGVYYCVKTSEPHKFSNGTRIYITGELFSHLNVTFSHFKYDEFPYSVHTNQTESQQETPWRNLTIITSVLLNVLLIIALIGFPCLDSAISPARVVRRSYLARCLLLSSPVSLQDPPGIVGYAGDSVILPCLYQEKVLKPEQMNVFWRYNENIIVFNIEKGIPSTNRQNAMFKDRIDSFPSKYANGNFSLRLSNLELTDKGQFSCSIPDVFLKNKLMLLVREPPTTVLTATVSTPKQKPDTRNSSIKVPADGIATFLIVVFNCFILHYIVLLY</sequence>